<evidence type="ECO:0000313" key="3">
    <source>
        <dbReference type="Proteomes" id="UP000015423"/>
    </source>
</evidence>
<dbReference type="GO" id="GO:0004658">
    <property type="term" value="F:propionyl-CoA carboxylase activity"/>
    <property type="evidence" value="ECO:0007669"/>
    <property type="project" value="InterPro"/>
</dbReference>
<dbReference type="EMBL" id="CP006259">
    <property type="protein sequence ID" value="AGS72379.1"/>
    <property type="molecule type" value="Genomic_DNA"/>
</dbReference>
<gene>
    <name evidence="2" type="ORF">B446_27855</name>
</gene>
<dbReference type="KEGG" id="sci:B446_27855"/>
<evidence type="ECO:0000256" key="1">
    <source>
        <dbReference type="SAM" id="MobiDB-lite"/>
    </source>
</evidence>
<keyword evidence="3" id="KW-1185">Reference proteome</keyword>
<dbReference type="HOGENOM" id="CLU_175330_3_1_11"/>
<accession>S5VB76</accession>
<reference evidence="2 3" key="2">
    <citation type="journal article" date="2013" name="J. Biotechnol.">
        <title>Complete genome sequence of the kirromycin producer Streptomyces collinus Tu 365 consisting of a linear chromosome and two linear plasmids.</title>
        <authorList>
            <person name="Ruckert C."/>
            <person name="Szczepanowski R."/>
            <person name="Albersmeier A."/>
            <person name="Goesmann A."/>
            <person name="Iftime D."/>
            <person name="Musiol E.M."/>
            <person name="Blin K."/>
            <person name="Wohlleben W."/>
            <person name="Puhler A."/>
            <person name="Kalinowski J."/>
            <person name="Weber T."/>
        </authorList>
    </citation>
    <scope>NUCLEOTIDE SEQUENCE [LARGE SCALE GENOMIC DNA]</scope>
    <source>
        <strain evidence="3">DSM 40733 / Tue 365</strain>
    </source>
</reference>
<dbReference type="STRING" id="1214242.B446_27855"/>
<dbReference type="PATRIC" id="fig|1214242.5.peg.5708"/>
<proteinExistence type="predicted"/>
<dbReference type="eggNOG" id="ENOG5032DSW">
    <property type="taxonomic scope" value="Bacteria"/>
</dbReference>
<feature type="region of interest" description="Disordered" evidence="1">
    <location>
        <begin position="1"/>
        <end position="26"/>
    </location>
</feature>
<sequence>MTEVRMSLMSPTTPASPASVTSPTPPIRVERGEATDEELAALTVLLLSRSALAGQGAEPSSPGTTSWRPHAFHAPHSWQRS</sequence>
<protein>
    <recommendedName>
        <fullName evidence="4">Acyl-CoA carboxylase subunit epsilon</fullName>
    </recommendedName>
</protein>
<dbReference type="GO" id="GO:0003989">
    <property type="term" value="F:acetyl-CoA carboxylase activity"/>
    <property type="evidence" value="ECO:0007669"/>
    <property type="project" value="InterPro"/>
</dbReference>
<evidence type="ECO:0008006" key="4">
    <source>
        <dbReference type="Google" id="ProtNLM"/>
    </source>
</evidence>
<feature type="region of interest" description="Disordered" evidence="1">
    <location>
        <begin position="53"/>
        <end position="81"/>
    </location>
</feature>
<dbReference type="Pfam" id="PF13822">
    <property type="entry name" value="ACC_epsilon"/>
    <property type="match status" value="1"/>
</dbReference>
<name>S5VB76_STRC3</name>
<feature type="compositionally biased region" description="Low complexity" evidence="1">
    <location>
        <begin position="10"/>
        <end position="22"/>
    </location>
</feature>
<dbReference type="Proteomes" id="UP000015423">
    <property type="component" value="Chromosome"/>
</dbReference>
<reference evidence="3" key="1">
    <citation type="submission" date="2012-10" db="EMBL/GenBank/DDBJ databases">
        <title>The complete genome sequence of Streptomyces collinus Tu 365.</title>
        <authorList>
            <person name="Ruckert C."/>
            <person name="Szczepanowski R."/>
            <person name="Goesmann A."/>
            <person name="Pross E.K."/>
            <person name="Musiol E.M."/>
            <person name="Blin K."/>
            <person name="Wohlleben W."/>
            <person name="Puhler A."/>
            <person name="Weber T."/>
            <person name="Kalinowski J."/>
        </authorList>
    </citation>
    <scope>NUCLEOTIDE SEQUENCE [LARGE SCALE GENOMIC DNA]</scope>
    <source>
        <strain evidence="3">DSM 40733 / Tue 365</strain>
    </source>
</reference>
<dbReference type="InterPro" id="IPR032716">
    <property type="entry name" value="ACC_epsilon"/>
</dbReference>
<organism evidence="2 3">
    <name type="scientific">Streptomyces collinus (strain DSM 40733 / Tue 365)</name>
    <dbReference type="NCBI Taxonomy" id="1214242"/>
    <lineage>
        <taxon>Bacteria</taxon>
        <taxon>Bacillati</taxon>
        <taxon>Actinomycetota</taxon>
        <taxon>Actinomycetes</taxon>
        <taxon>Kitasatosporales</taxon>
        <taxon>Streptomycetaceae</taxon>
        <taxon>Streptomyces</taxon>
    </lineage>
</organism>
<evidence type="ECO:0000313" key="2">
    <source>
        <dbReference type="EMBL" id="AGS72379.1"/>
    </source>
</evidence>
<dbReference type="AlphaFoldDB" id="S5VB76"/>